<dbReference type="Proteomes" id="UP000199394">
    <property type="component" value="Unassembled WGS sequence"/>
</dbReference>
<dbReference type="InterPro" id="IPR041854">
    <property type="entry name" value="BFD-like_2Fe2S-bd_dom_sf"/>
</dbReference>
<dbReference type="Gene3D" id="3.30.1340.30">
    <property type="match status" value="1"/>
</dbReference>
<dbReference type="Gene3D" id="3.30.9.10">
    <property type="entry name" value="D-Amino Acid Oxidase, subunit A, domain 2"/>
    <property type="match status" value="1"/>
</dbReference>
<evidence type="ECO:0000256" key="1">
    <source>
        <dbReference type="SAM" id="MobiDB-lite"/>
    </source>
</evidence>
<proteinExistence type="predicted"/>
<gene>
    <name evidence="3" type="ORF">SAMN04515656_103183</name>
</gene>
<keyword evidence="4" id="KW-1185">Reference proteome</keyword>
<dbReference type="InterPro" id="IPR007055">
    <property type="entry name" value="BON_dom"/>
</dbReference>
<dbReference type="PANTHER" id="PTHR42720">
    <property type="entry name" value="GLYCEROL-3-PHOSPHATE DEHYDROGENASE"/>
    <property type="match status" value="1"/>
</dbReference>
<dbReference type="EMBL" id="FNRK01000003">
    <property type="protein sequence ID" value="SEA09873.1"/>
    <property type="molecule type" value="Genomic_DNA"/>
</dbReference>
<evidence type="ECO:0000313" key="4">
    <source>
        <dbReference type="Proteomes" id="UP000199394"/>
    </source>
</evidence>
<name>A0A1H3YEB7_9FIRM</name>
<dbReference type="InterPro" id="IPR006076">
    <property type="entry name" value="FAD-dep_OxRdtase"/>
</dbReference>
<dbReference type="InterPro" id="IPR036188">
    <property type="entry name" value="FAD/NAD-bd_sf"/>
</dbReference>
<evidence type="ECO:0000259" key="2">
    <source>
        <dbReference type="PROSITE" id="PS50914"/>
    </source>
</evidence>
<dbReference type="SUPFAM" id="SSF51905">
    <property type="entry name" value="FAD/NAD(P)-binding domain"/>
    <property type="match status" value="1"/>
</dbReference>
<dbReference type="PANTHER" id="PTHR42720:SF1">
    <property type="entry name" value="GLYCEROL 3-PHOSPHATE OXIDASE"/>
    <property type="match status" value="1"/>
</dbReference>
<feature type="domain" description="BON" evidence="2">
    <location>
        <begin position="17"/>
        <end position="86"/>
    </location>
</feature>
<accession>A0A1H3YEB7</accession>
<dbReference type="Pfam" id="PF04324">
    <property type="entry name" value="Fer2_BFD"/>
    <property type="match status" value="1"/>
</dbReference>
<protein>
    <submittedName>
        <fullName evidence="3">Glycerol-3-phosphate dehydrogenase</fullName>
    </submittedName>
</protein>
<dbReference type="CDD" id="cd19946">
    <property type="entry name" value="GlpA-like_Fer2_BFD-like"/>
    <property type="match status" value="1"/>
</dbReference>
<reference evidence="3 4" key="1">
    <citation type="submission" date="2016-10" db="EMBL/GenBank/DDBJ databases">
        <authorList>
            <person name="de Groot N.N."/>
        </authorList>
    </citation>
    <scope>NUCLEOTIDE SEQUENCE [LARGE SCALE GENOMIC DNA]</scope>
    <source>
        <strain evidence="3 4">SR12</strain>
    </source>
</reference>
<dbReference type="InterPro" id="IPR007419">
    <property type="entry name" value="BFD-like_2Fe2S-bd_dom"/>
</dbReference>
<feature type="region of interest" description="Disordered" evidence="1">
    <location>
        <begin position="352"/>
        <end position="373"/>
    </location>
</feature>
<dbReference type="STRING" id="81409.SAMN04515656_103183"/>
<sequence length="590" mass="64294">MQYTDGISPLWNSWDEVCRSMKKQFEEGCQAISWLDQKKITFSVDDRKVVTLVGEVESWQQVVDAGHVAGKLKGVKGVINELTAKGIPTMKKDYSSAAQSARGLGQIGTYDIVIVGAGVTGAGIARTLSKYDRSILVIEKKSDISEGTSKSNNGMIHSGYDSKAGSLKAIMNVKGNAMYTEWQEELGFKMNRCGSFVAGFDEEDEKYLQDYYELGKKNGVPGIEVMDADAARKIEPALGKEVKKVLWTPSAAYVEPYEVVEALMENAIDNGARLMLDTEVLAIDREGERVTTVVTSRGIVKAGCVINAAGLYADTIAEMAGDRFYTIHPRRGSLVVLDKKLGEKATKAFIGTPPKNFTKGGGPTQSPEGNPFWGPSAIEVADKENTEVDEEDLTFIMKKGKHLTDGITERDIITFFSGCRAANYIEDFIIEASETLENFIHVAGIQSPGLASAPAIAEAVEAIYTSLLPGAQVKDNYNPIRPRVKPFRDCTREEQDALVAENPLYGHIICRCETITEAEIVAAIHGKIPALTVDAVKRRTRAGMGRCQGGFCDPRVVEIIARELGIPEDRVTKCGKGSEVLSGPSRKERV</sequence>
<dbReference type="Gene3D" id="3.50.50.60">
    <property type="entry name" value="FAD/NAD(P)-binding domain"/>
    <property type="match status" value="1"/>
</dbReference>
<dbReference type="PROSITE" id="PS50914">
    <property type="entry name" value="BON"/>
    <property type="match status" value="1"/>
</dbReference>
<dbReference type="InterPro" id="IPR052745">
    <property type="entry name" value="G3P_Oxidase/Oxidoreductase"/>
</dbReference>
<evidence type="ECO:0000313" key="3">
    <source>
        <dbReference type="EMBL" id="SEA09873.1"/>
    </source>
</evidence>
<dbReference type="Pfam" id="PF01266">
    <property type="entry name" value="DAO"/>
    <property type="match status" value="1"/>
</dbReference>
<dbReference type="Pfam" id="PF04972">
    <property type="entry name" value="BON"/>
    <property type="match status" value="1"/>
</dbReference>
<dbReference type="AlphaFoldDB" id="A0A1H3YEB7"/>
<organism evidence="3 4">
    <name type="scientific">Eubacterium aggregans</name>
    <dbReference type="NCBI Taxonomy" id="81409"/>
    <lineage>
        <taxon>Bacteria</taxon>
        <taxon>Bacillati</taxon>
        <taxon>Bacillota</taxon>
        <taxon>Clostridia</taxon>
        <taxon>Eubacteriales</taxon>
        <taxon>Eubacteriaceae</taxon>
        <taxon>Eubacterium</taxon>
    </lineage>
</organism>
<dbReference type="Gene3D" id="1.10.10.1100">
    <property type="entry name" value="BFD-like [2Fe-2S]-binding domain"/>
    <property type="match status" value="1"/>
</dbReference>